<reference evidence="1" key="1">
    <citation type="journal article" date="2014" name="Genome Biol. Evol.">
        <title>Comparative genomic analysis of malaria mosquito vector-associated novel pathogen Elizabethkingia anophelis.</title>
        <authorList>
            <person name="Teo J."/>
            <person name="Tan S.Y."/>
            <person name="Liu Y."/>
            <person name="Tay M."/>
            <person name="Ding Y."/>
            <person name="Li Y."/>
            <person name="Kjelleberg S."/>
            <person name="Givskov M."/>
            <person name="Lin R.T."/>
            <person name="Yang L."/>
        </authorList>
    </citation>
    <scope>NUCLEOTIDE SEQUENCE</scope>
</reference>
<reference evidence="1" key="2">
    <citation type="journal article" date="2014" name="PLoS ONE">
        <title>Insights from the genome annotation of Elizabethkingia anophelis from the malaria vector Anopheles gambiae.</title>
        <authorList>
            <person name="Kukutla P."/>
            <person name="Lindberg B.G."/>
            <person name="Pei D."/>
            <person name="Rayl M."/>
            <person name="Yu W."/>
            <person name="Steritz M."/>
            <person name="Faye I."/>
            <person name="Xu J."/>
        </authorList>
    </citation>
    <scope>NUCLEOTIDE SEQUENCE</scope>
</reference>
<dbReference type="AlphaFoldDB" id="A0A455ZF10"/>
<organism evidence="1">
    <name type="scientific">Elizabethkingia anophelis</name>
    <dbReference type="NCBI Taxonomy" id="1117645"/>
    <lineage>
        <taxon>Bacteria</taxon>
        <taxon>Pseudomonadati</taxon>
        <taxon>Bacteroidota</taxon>
        <taxon>Flavobacteriia</taxon>
        <taxon>Flavobacteriales</taxon>
        <taxon>Weeksellaceae</taxon>
        <taxon>Elizabethkingia</taxon>
    </lineage>
</organism>
<protein>
    <submittedName>
        <fullName evidence="1">Uncharacterized protein</fullName>
    </submittedName>
</protein>
<reference evidence="1" key="8">
    <citation type="journal article" date="2018" name="J. ISSAAS">
        <title>In Silico Identification of Three Types of Integrative and Conjugative Elements (ICEs) in Elizabethkingia anophelis Strains Isolated from Around the World.</title>
        <authorList>
            <person name="Xu J."/>
            <person name="Pei D."/>
            <person name="Nicholson A."/>
            <person name="Lan Y."/>
            <person name="Xia Q."/>
        </authorList>
    </citation>
    <scope>NUCLEOTIDE SEQUENCE</scope>
</reference>
<evidence type="ECO:0000313" key="1">
    <source>
        <dbReference type="EMBL" id="DAC75439.1"/>
    </source>
</evidence>
<sequence>MAGSMTATKCAWATKNVELKKAGYESLLLFNLQLFRLRKPDAEIWEIMTEQEKKGGFIFQFSAQQ</sequence>
<reference evidence="1" key="5">
    <citation type="journal article" date="2017" name="Genome Announc.">
        <title>Complete Circularized Genome Sequences of Four Strains of Elizabethkingia anophelis, Including Two Novel Strains Isolated from Wild-Caught Anopheles sinensis.</title>
        <authorList>
            <person name="Pei D."/>
            <person name="Nicholson A.C."/>
            <person name="Jiang J."/>
            <person name="Chen H."/>
            <person name="Whitney A.M."/>
            <person name="Villarma A."/>
            <person name="Bell M."/>
            <person name="Humrighouse B."/>
            <person name="Rowe L.A."/>
            <person name="Sheth M."/>
            <person name="Batra D."/>
            <person name="Juieng P."/>
            <person name="Loparev V.N."/>
            <person name="McQuiston J.R."/>
            <person name="Lan Y."/>
            <person name="Ma Y."/>
            <person name="Xu J."/>
        </authorList>
    </citation>
    <scope>NUCLEOTIDE SEQUENCE</scope>
</reference>
<reference evidence="1" key="4">
    <citation type="journal article" date="2016" name="Sci. Rep.">
        <title>Genomic epidemiology and global diversity of the emerging bacterial pathogen Elizabethkingia anophelis.</title>
        <authorList>
            <person name="Breurec S."/>
            <person name="Criscuolo A."/>
            <person name="Diancourt L."/>
            <person name="Rendueles O."/>
            <person name="Vandenbogaert M."/>
            <person name="Passet V."/>
            <person name="Caro V."/>
            <person name="Rocha E.P."/>
            <person name="Touchon M."/>
            <person name="Brisse S."/>
        </authorList>
    </citation>
    <scope>NUCLEOTIDE SEQUENCE</scope>
</reference>
<accession>A0A455ZF10</accession>
<reference evidence="1" key="6">
    <citation type="journal article" date="2017" name="Nat. Commun.">
        <title>Evolutionary dynamics and genomic features of the Elizabethkingia anophelis 2015 to 2016 Wisconsin outbreak strain.</title>
        <authorList>
            <person name="Perrin A."/>
            <person name="Larsonneur E."/>
            <person name="Nicholson A.C."/>
            <person name="Edwards D.J."/>
            <person name="Gundlach K.M."/>
            <person name="Whitney A.M."/>
            <person name="Gulvik C.A."/>
            <person name="Bell M.E."/>
            <person name="Rendueles O."/>
            <person name="Cury J."/>
            <person name="Hugon P."/>
            <person name="Clermont D."/>
            <person name="Enouf V."/>
            <person name="Loparev V."/>
            <person name="Juieng P."/>
            <person name="Monson T."/>
            <person name="Warshauer D."/>
            <person name="Elbadawi L.I."/>
            <person name="Walters M.S."/>
            <person name="Crist M.B."/>
            <person name="Noble-Wang J."/>
            <person name="Borlaug G."/>
            <person name="Rocha E.P.C."/>
            <person name="Criscuolo A."/>
            <person name="Touchon M."/>
            <person name="Davis J.P."/>
            <person name="Holt K.E."/>
            <person name="McQuiston J.R."/>
            <person name="Brisse S."/>
        </authorList>
    </citation>
    <scope>NUCLEOTIDE SEQUENCE</scope>
</reference>
<reference evidence="1" key="3">
    <citation type="journal article" date="2016" name="Genome Announc.">
        <title>Complete Genome Sequences of Four Strains from the 2015-2016 Elizabethkingia anophelis Outbreak.</title>
        <authorList>
            <person name="Nicholson A.C."/>
            <person name="Whitney A.M."/>
            <person name="Emery B.D."/>
            <person name="Bell M.E."/>
            <person name="Gartin J.T."/>
            <person name="Humrighouse B.W."/>
            <person name="Loparev V.N."/>
            <person name="Batra D."/>
            <person name="Sheth M."/>
            <person name="Rowe L.A."/>
            <person name="Juieng P."/>
            <person name="Knipe K."/>
            <person name="Gulvik C."/>
            <person name="McQuiston J.R."/>
        </authorList>
    </citation>
    <scope>NUCLEOTIDE SEQUENCE</scope>
</reference>
<gene>
    <name evidence="1" type="primary">ICEEaII(12)_NUHP1_51859_52056</name>
</gene>
<reference evidence="1" key="7">
    <citation type="journal article" date="2017" name="Sci. Rep.">
        <title>Genomic features, phylogenetic relationships, and comparative genomics of Elizabethkingia anophelis strain EM361-97 isolated in Taiwan.</title>
        <authorList>
            <person name="Lin J.N."/>
            <person name="Lai C.H."/>
            <person name="Yang C.H."/>
            <person name="Huang Y.H."/>
            <person name="Lin H.H."/>
        </authorList>
    </citation>
    <scope>NUCLEOTIDE SEQUENCE</scope>
</reference>
<dbReference type="EMBL" id="BK010605">
    <property type="protein sequence ID" value="DAC75439.1"/>
    <property type="molecule type" value="Genomic_DNA"/>
</dbReference>
<name>A0A455ZF10_9FLAO</name>
<proteinExistence type="predicted"/>